<dbReference type="PANTHER" id="PTHR19446">
    <property type="entry name" value="REVERSE TRANSCRIPTASES"/>
    <property type="match status" value="1"/>
</dbReference>
<sequence length="674" mass="74580">AVPHSADTSRSVPNVATDRLRYDPVEASRIQRSYRLNPKKTVGQILGGSSPFCDIPRDDIVRHFSKVFSKRTIPDDFPFPTYPEPVADDFLSAPFVASEVWDKLSHLSDSSPGPDGIRYSVLKNRDPGAHLLTAVFNRVQQSTSVPQSWKNSRVVLIFKKGDPLNISNWRPISLLNTMGKVFSSVLASRLSSWATINDRLSPFQKGFRENEGCVEHNFLLEQAIVEAKRSRSDLALAWLDLENAFGSIPHAFIIGSLRAVGVPDSVVNIIASLYSNAKSEIRCGPDWSPPIPMEAGVRQGCPLSAILFNLSLEQILRPALRWTRRVTPFLASPSDVSPMRTISIGLRFNPPKCASLAFYHSGGRRSVDTTNLKILNTYIPTLSGQEAYKYLGLKVGLNFQKDNSRLFDSACEDILKLKNSLLAPWQKLHAIRSIILPRLDFACRNAHVRKSQVERLDKLIVSAAKSIMNLPSRANTTLVHLACRKGGAALPFFRDLLDVHTIGHAFRSLSSPDATVADVARAGLVSVVRKRIHADPDLFILAEYLNGSSSGRFASDSCDFSTVWSRARHAAQRLGKKIRLEWAASEATDSLVLHVHRRPNAISIAPSAAKLVVRVLRDELETSYISSLASLPDQGKTIGAVSLHPASNHFIQAGHYTRFCDWNFIHRARLGAPN</sequence>
<comment type="caution">
    <text evidence="2">The sequence shown here is derived from an EMBL/GenBank/DDBJ whole genome shotgun (WGS) entry which is preliminary data.</text>
</comment>
<organism evidence="2 3">
    <name type="scientific">Trichonephila inaurata madagascariensis</name>
    <dbReference type="NCBI Taxonomy" id="2747483"/>
    <lineage>
        <taxon>Eukaryota</taxon>
        <taxon>Metazoa</taxon>
        <taxon>Ecdysozoa</taxon>
        <taxon>Arthropoda</taxon>
        <taxon>Chelicerata</taxon>
        <taxon>Arachnida</taxon>
        <taxon>Araneae</taxon>
        <taxon>Araneomorphae</taxon>
        <taxon>Entelegynae</taxon>
        <taxon>Araneoidea</taxon>
        <taxon>Nephilidae</taxon>
        <taxon>Trichonephila</taxon>
        <taxon>Trichonephila inaurata</taxon>
    </lineage>
</organism>
<feature type="domain" description="Reverse transcriptase" evidence="1">
    <location>
        <begin position="138"/>
        <end position="395"/>
    </location>
</feature>
<proteinExistence type="predicted"/>
<dbReference type="Proteomes" id="UP000886998">
    <property type="component" value="Unassembled WGS sequence"/>
</dbReference>
<dbReference type="AlphaFoldDB" id="A0A8X6WRN8"/>
<dbReference type="InterPro" id="IPR043502">
    <property type="entry name" value="DNA/RNA_pol_sf"/>
</dbReference>
<accession>A0A8X6WRN8</accession>
<dbReference type="OrthoDB" id="6436077at2759"/>
<evidence type="ECO:0000259" key="1">
    <source>
        <dbReference type="PROSITE" id="PS50878"/>
    </source>
</evidence>
<keyword evidence="3" id="KW-1185">Reference proteome</keyword>
<evidence type="ECO:0000313" key="2">
    <source>
        <dbReference type="EMBL" id="GFY40059.1"/>
    </source>
</evidence>
<evidence type="ECO:0000313" key="3">
    <source>
        <dbReference type="Proteomes" id="UP000886998"/>
    </source>
</evidence>
<reference evidence="2" key="1">
    <citation type="submission" date="2020-08" db="EMBL/GenBank/DDBJ databases">
        <title>Multicomponent nature underlies the extraordinary mechanical properties of spider dragline silk.</title>
        <authorList>
            <person name="Kono N."/>
            <person name="Nakamura H."/>
            <person name="Mori M."/>
            <person name="Yoshida Y."/>
            <person name="Ohtoshi R."/>
            <person name="Malay A.D."/>
            <person name="Moran D.A.P."/>
            <person name="Tomita M."/>
            <person name="Numata K."/>
            <person name="Arakawa K."/>
        </authorList>
    </citation>
    <scope>NUCLEOTIDE SEQUENCE</scope>
</reference>
<dbReference type="SUPFAM" id="SSF56672">
    <property type="entry name" value="DNA/RNA polymerases"/>
    <property type="match status" value="1"/>
</dbReference>
<dbReference type="EMBL" id="BMAV01001641">
    <property type="protein sequence ID" value="GFY40059.1"/>
    <property type="molecule type" value="Genomic_DNA"/>
</dbReference>
<dbReference type="PROSITE" id="PS50878">
    <property type="entry name" value="RT_POL"/>
    <property type="match status" value="1"/>
</dbReference>
<dbReference type="GO" id="GO:0071897">
    <property type="term" value="P:DNA biosynthetic process"/>
    <property type="evidence" value="ECO:0007669"/>
    <property type="project" value="UniProtKB-ARBA"/>
</dbReference>
<name>A0A8X6WRN8_9ARAC</name>
<feature type="non-terminal residue" evidence="2">
    <location>
        <position position="1"/>
    </location>
</feature>
<dbReference type="Pfam" id="PF00078">
    <property type="entry name" value="RVT_1"/>
    <property type="match status" value="1"/>
</dbReference>
<dbReference type="CDD" id="cd01650">
    <property type="entry name" value="RT_nLTR_like"/>
    <property type="match status" value="1"/>
</dbReference>
<protein>
    <submittedName>
        <fullName evidence="2">Retrovirus-related Pol polyprotein from type-2 retrotransposable element R2DM</fullName>
    </submittedName>
</protein>
<gene>
    <name evidence="2" type="primary">pol</name>
    <name evidence="2" type="ORF">TNIN_96091</name>
</gene>
<dbReference type="InterPro" id="IPR000477">
    <property type="entry name" value="RT_dom"/>
</dbReference>